<dbReference type="RefSeq" id="WP_375520002.1">
    <property type="nucleotide sequence ID" value="NZ_JBHIRY010000008.1"/>
</dbReference>
<proteinExistence type="predicted"/>
<dbReference type="Proteomes" id="UP001580430">
    <property type="component" value="Unassembled WGS sequence"/>
</dbReference>
<evidence type="ECO:0000313" key="1">
    <source>
        <dbReference type="EMBL" id="MFB5760848.1"/>
    </source>
</evidence>
<sequence length="54" mass="6082">MADTRIGVNISASTKGGFTVEMEGEYSFVILQNNEIELHNYVLKINEESDDDDE</sequence>
<keyword evidence="2" id="KW-1185">Reference proteome</keyword>
<name>A0ABV5BZZ6_9BACL</name>
<dbReference type="EMBL" id="JBHIRY010000008">
    <property type="protein sequence ID" value="MFB5760848.1"/>
    <property type="molecule type" value="Genomic_DNA"/>
</dbReference>
<protein>
    <submittedName>
        <fullName evidence="1">Uncharacterized protein</fullName>
    </submittedName>
</protein>
<accession>A0ABV5BZZ6</accession>
<comment type="caution">
    <text evidence="1">The sequence shown here is derived from an EMBL/GenBank/DDBJ whole genome shotgun (WGS) entry which is preliminary data.</text>
</comment>
<reference evidence="1 2" key="1">
    <citation type="submission" date="2024-09" db="EMBL/GenBank/DDBJ databases">
        <title>Paenibacillus zeirhizospherea sp. nov., isolated from surface of the maize (Zea mays) roots in a horticulture field, Hungary.</title>
        <authorList>
            <person name="Marton D."/>
            <person name="Farkas M."/>
            <person name="Bedics A."/>
            <person name="Toth E."/>
            <person name="Tancsics A."/>
            <person name="Boka K."/>
            <person name="Marati G."/>
            <person name="Kriszt B."/>
            <person name="Cserhati M."/>
        </authorList>
    </citation>
    <scope>NUCLEOTIDE SEQUENCE [LARGE SCALE GENOMIC DNA]</scope>
    <source>
        <strain evidence="1 2">JCM 18446</strain>
    </source>
</reference>
<gene>
    <name evidence="1" type="ORF">ACE5LO_10640</name>
</gene>
<organism evidence="1 2">
    <name type="scientific">Paenibacillus medicaginis</name>
    <dbReference type="NCBI Taxonomy" id="1470560"/>
    <lineage>
        <taxon>Bacteria</taxon>
        <taxon>Bacillati</taxon>
        <taxon>Bacillota</taxon>
        <taxon>Bacilli</taxon>
        <taxon>Bacillales</taxon>
        <taxon>Paenibacillaceae</taxon>
        <taxon>Paenibacillus</taxon>
    </lineage>
</organism>
<evidence type="ECO:0000313" key="2">
    <source>
        <dbReference type="Proteomes" id="UP001580430"/>
    </source>
</evidence>